<feature type="domain" description="PH" evidence="11">
    <location>
        <begin position="736"/>
        <end position="839"/>
    </location>
</feature>
<keyword evidence="7" id="KW-0862">Zinc</keyword>
<dbReference type="SMART" id="SM00325">
    <property type="entry name" value="RhoGEF"/>
    <property type="match status" value="1"/>
</dbReference>
<evidence type="ECO:0000256" key="2">
    <source>
        <dbReference type="ARBA" id="ARBA00022490"/>
    </source>
</evidence>
<dbReference type="InterPro" id="IPR051632">
    <property type="entry name" value="Rho_GEF"/>
</dbReference>
<dbReference type="InterPro" id="IPR046349">
    <property type="entry name" value="C1-like_sf"/>
</dbReference>
<dbReference type="CDD" id="cd15789">
    <property type="entry name" value="PH_ARHGEF2_18_like"/>
    <property type="match status" value="1"/>
</dbReference>
<dbReference type="Gene3D" id="1.20.900.10">
    <property type="entry name" value="Dbl homology (DH) domain"/>
    <property type="match status" value="1"/>
</dbReference>
<gene>
    <name evidence="14" type="ORF">PYX00_000509</name>
</gene>
<dbReference type="SUPFAM" id="SSF48065">
    <property type="entry name" value="DBL homology domain (DH-domain)"/>
    <property type="match status" value="1"/>
</dbReference>
<protein>
    <recommendedName>
        <fullName evidence="15">Rho guanine nucleotide exchange factor 18</fullName>
    </recommendedName>
</protein>
<dbReference type="PROSITE" id="PS50010">
    <property type="entry name" value="DH_2"/>
    <property type="match status" value="1"/>
</dbReference>
<feature type="domain" description="Phorbol-ester/DAG-type" evidence="13">
    <location>
        <begin position="356"/>
        <end position="404"/>
    </location>
</feature>
<dbReference type="InterPro" id="IPR001849">
    <property type="entry name" value="PH_domain"/>
</dbReference>
<dbReference type="InterPro" id="IPR000219">
    <property type="entry name" value="DH_dom"/>
</dbReference>
<feature type="coiled-coil region" evidence="9">
    <location>
        <begin position="1106"/>
        <end position="1176"/>
    </location>
</feature>
<evidence type="ECO:0000256" key="7">
    <source>
        <dbReference type="ARBA" id="ARBA00022833"/>
    </source>
</evidence>
<dbReference type="GO" id="GO:0035023">
    <property type="term" value="P:regulation of Rho protein signal transduction"/>
    <property type="evidence" value="ECO:0007669"/>
    <property type="project" value="TreeGrafter"/>
</dbReference>
<evidence type="ECO:0000256" key="8">
    <source>
        <dbReference type="ARBA" id="ARBA00023054"/>
    </source>
</evidence>
<dbReference type="GO" id="GO:0005085">
    <property type="term" value="F:guanyl-nucleotide exchange factor activity"/>
    <property type="evidence" value="ECO:0007669"/>
    <property type="project" value="UniProtKB-KW"/>
</dbReference>
<dbReference type="PANTHER" id="PTHR13944:SF21">
    <property type="entry name" value="CYSTS, ISOFORM C"/>
    <property type="match status" value="1"/>
</dbReference>
<sequence>MDDTQFLTYSSDADSDEVITDYLSESDRTGPPMANSIGGPEPLVPIISVTSHSPGSKQYSILDDNLQHLHKIQDTIQNMRHAPFSGNNNVLRLNQSNRISSSCPSLQDLESDLDVISCTNSTIPFLTRGSLTSKQWLASNSGLDGDLGRRKSWSKLEDFAGGKGIKTCRQRSMSLSSLDSEQDDPFSDQHDSGSTALLITTGKAMTVTGRRTKRTNGGSSTHSLNEADLQNDFNVEVAKRESENMRLLPARLPLQKSVSTPSIIAVRDVPPEVAVDSGTVTMPVCQLRPSGTESETEEEVITSILDRSRHFIDLPANRQIHFQQLLADNYDAHSEKRRKRGSLFFRKKKDKIKKAVHQWLSVSYGTPRNCDWCTKPLNNKPALYCDGCSKTVHASSCKDQVSDCTKPKSSKASSKPYPFPKRGSTSQQGSNSNSQIISEEDLSSHHSEALRSQDDATFSSDFLDDIPVTVQELETDPFLGLDDKEPESWSPTVGKEVLKRLEDKEIKRQEHMYEFILTEKHHCLTLRVMQKVFVEGMKRHFQLGSDVDRMFPRLADLTEIHFRFLYLLRQRQKVTPAIETISDILLEQFSGTCAQKLKSAYGEFCSHHRDALDIYKYHSVHDRKFGEFVRHCQQNPLLKKKGIPECILFVTQRLTKYPLLIEALIKSTKDNKAEQERLQKALTYVKEILIEVNGQVAEKEKEDRKLEIYHRIDAKSFTVHRNNKFKKSDILSDNRKLKFEGTAMLMQGRSKVQYVLVIVLSDVLFFLQDNNSKYSFFTPDNKAGVVSLQKLLVREKAGADSKGIYLISSHPAEPEMFELKIHKPKDKQIWIQAIRNAVQNCPEEEEEGAVLSNEEKQKLLESKQAHIRQIVDILRQKAHEQAILLEEKMALQLKLLAASGLTNVPEPPSYSHLVAEDADTGSVWKKVIGAVQEVNELANSLYASGTNLSRSVSSVGERQSDAYISPTLPKRAETFGGFDNTQVPGSKLGAIQKKHKDSLNSNGAEASEPDKNKIQLDQFSWRDAIISAIPPDLVGTGTNGNPDEIPPLLTLGREQQLAAVHLSHYVYTLLCIIWQQMTSIDSLQAQLSVCKSQLSSDDRDKRPYRHNHQLEELRNLQDKLNQDKEAWQKEKELEEKELEEKRCKLLLLESQLREEQKDITNQREQLYRKMEILTNQGLLVSPNMPVVTPPPQEEFHIQSPPASVESRRKSDTQKWKSSSLGKTGSLPPNLLSATNQQKVPPNVQIKQQLPLKLAANNKVGSLPSPSAMSGVQQMLPMKLSQTGEGRRSSSGRGHPVGGYQRLGSSNSPPGDQSPHSHSRTGSSPAAMMQSSPPGSPNSQKITAAKNAYANQPENQNEKVIFF</sequence>
<feature type="region of interest" description="Disordered" evidence="10">
    <location>
        <begin position="1279"/>
        <end position="1362"/>
    </location>
</feature>
<dbReference type="GO" id="GO:0005737">
    <property type="term" value="C:cytoplasm"/>
    <property type="evidence" value="ECO:0007669"/>
    <property type="project" value="UniProtKB-SubCell"/>
</dbReference>
<feature type="compositionally biased region" description="Polar residues" evidence="10">
    <location>
        <begin position="1302"/>
        <end position="1315"/>
    </location>
</feature>
<name>A0AAW2I9H1_9NEOP</name>
<dbReference type="InterPro" id="IPR002219">
    <property type="entry name" value="PKC_DAG/PE"/>
</dbReference>
<evidence type="ECO:0008006" key="15">
    <source>
        <dbReference type="Google" id="ProtNLM"/>
    </source>
</evidence>
<evidence type="ECO:0000256" key="3">
    <source>
        <dbReference type="ARBA" id="ARBA00022553"/>
    </source>
</evidence>
<feature type="compositionally biased region" description="Basic and acidic residues" evidence="10">
    <location>
        <begin position="1205"/>
        <end position="1214"/>
    </location>
</feature>
<dbReference type="EMBL" id="JARGDH010000001">
    <property type="protein sequence ID" value="KAL0278808.1"/>
    <property type="molecule type" value="Genomic_DNA"/>
</dbReference>
<dbReference type="PROSITE" id="PS50003">
    <property type="entry name" value="PH_DOMAIN"/>
    <property type="match status" value="1"/>
</dbReference>
<accession>A0AAW2I9H1</accession>
<evidence type="ECO:0000256" key="9">
    <source>
        <dbReference type="SAM" id="Coils"/>
    </source>
</evidence>
<dbReference type="SUPFAM" id="SSF50729">
    <property type="entry name" value="PH domain-like"/>
    <property type="match status" value="1"/>
</dbReference>
<feature type="compositionally biased region" description="Polar residues" evidence="10">
    <location>
        <begin position="1231"/>
        <end position="1242"/>
    </location>
</feature>
<dbReference type="SUPFAM" id="SSF57889">
    <property type="entry name" value="Cysteine-rich domain"/>
    <property type="match status" value="1"/>
</dbReference>
<dbReference type="CDD" id="cd00160">
    <property type="entry name" value="RhoGEF"/>
    <property type="match status" value="1"/>
</dbReference>
<evidence type="ECO:0000259" key="11">
    <source>
        <dbReference type="PROSITE" id="PS50003"/>
    </source>
</evidence>
<feature type="domain" description="DH" evidence="12">
    <location>
        <begin position="507"/>
        <end position="695"/>
    </location>
</feature>
<evidence type="ECO:0000256" key="6">
    <source>
        <dbReference type="ARBA" id="ARBA00022771"/>
    </source>
</evidence>
<evidence type="ECO:0000259" key="13">
    <source>
        <dbReference type="PROSITE" id="PS50081"/>
    </source>
</evidence>
<dbReference type="CDD" id="cd20815">
    <property type="entry name" value="C1_p190RhoGEF-like"/>
    <property type="match status" value="1"/>
</dbReference>
<feature type="region of interest" description="Disordered" evidence="10">
    <location>
        <begin position="400"/>
        <end position="450"/>
    </location>
</feature>
<dbReference type="EMBL" id="JARGDH010000001">
    <property type="protein sequence ID" value="KAL0278806.1"/>
    <property type="molecule type" value="Genomic_DNA"/>
</dbReference>
<evidence type="ECO:0000256" key="1">
    <source>
        <dbReference type="ARBA" id="ARBA00004496"/>
    </source>
</evidence>
<comment type="caution">
    <text evidence="14">The sequence shown here is derived from an EMBL/GenBank/DDBJ whole genome shotgun (WGS) entry which is preliminary data.</text>
</comment>
<keyword evidence="5" id="KW-0479">Metal-binding</keyword>
<evidence type="ECO:0000256" key="10">
    <source>
        <dbReference type="SAM" id="MobiDB-lite"/>
    </source>
</evidence>
<evidence type="ECO:0000256" key="5">
    <source>
        <dbReference type="ARBA" id="ARBA00022723"/>
    </source>
</evidence>
<evidence type="ECO:0000313" key="14">
    <source>
        <dbReference type="EMBL" id="KAL0278809.1"/>
    </source>
</evidence>
<dbReference type="GO" id="GO:0008270">
    <property type="term" value="F:zinc ion binding"/>
    <property type="evidence" value="ECO:0007669"/>
    <property type="project" value="UniProtKB-KW"/>
</dbReference>
<dbReference type="InterPro" id="IPR035899">
    <property type="entry name" value="DBL_dom_sf"/>
</dbReference>
<comment type="subcellular location">
    <subcellularLocation>
        <location evidence="1">Cytoplasm</location>
    </subcellularLocation>
</comment>
<dbReference type="Gene3D" id="3.30.60.20">
    <property type="match status" value="1"/>
</dbReference>
<evidence type="ECO:0000256" key="4">
    <source>
        <dbReference type="ARBA" id="ARBA00022658"/>
    </source>
</evidence>
<keyword evidence="3" id="KW-0597">Phosphoprotein</keyword>
<dbReference type="PROSITE" id="PS50081">
    <property type="entry name" value="ZF_DAG_PE_2"/>
    <property type="match status" value="1"/>
</dbReference>
<dbReference type="Pfam" id="PF00621">
    <property type="entry name" value="RhoGEF"/>
    <property type="match status" value="1"/>
</dbReference>
<feature type="region of interest" description="Disordered" evidence="10">
    <location>
        <begin position="171"/>
        <end position="193"/>
    </location>
</feature>
<keyword evidence="4" id="KW-0344">Guanine-nucleotide releasing factor</keyword>
<feature type="compositionally biased region" description="Low complexity" evidence="10">
    <location>
        <begin position="1321"/>
        <end position="1332"/>
    </location>
</feature>
<keyword evidence="2" id="KW-0963">Cytoplasm</keyword>
<dbReference type="InterPro" id="IPR041020">
    <property type="entry name" value="PH_16"/>
</dbReference>
<dbReference type="SMART" id="SM00233">
    <property type="entry name" value="PH"/>
    <property type="match status" value="1"/>
</dbReference>
<organism evidence="14">
    <name type="scientific">Menopon gallinae</name>
    <name type="common">poultry shaft louse</name>
    <dbReference type="NCBI Taxonomy" id="328185"/>
    <lineage>
        <taxon>Eukaryota</taxon>
        <taxon>Metazoa</taxon>
        <taxon>Ecdysozoa</taxon>
        <taxon>Arthropoda</taxon>
        <taxon>Hexapoda</taxon>
        <taxon>Insecta</taxon>
        <taxon>Pterygota</taxon>
        <taxon>Neoptera</taxon>
        <taxon>Paraneoptera</taxon>
        <taxon>Psocodea</taxon>
        <taxon>Troctomorpha</taxon>
        <taxon>Phthiraptera</taxon>
        <taxon>Amblycera</taxon>
        <taxon>Menoponidae</taxon>
        <taxon>Menopon</taxon>
    </lineage>
</organism>
<proteinExistence type="predicted"/>
<keyword evidence="8 9" id="KW-0175">Coiled coil</keyword>
<feature type="region of interest" description="Disordered" evidence="10">
    <location>
        <begin position="1181"/>
        <end position="1242"/>
    </location>
</feature>
<evidence type="ECO:0000259" key="12">
    <source>
        <dbReference type="PROSITE" id="PS50010"/>
    </source>
</evidence>
<dbReference type="InterPro" id="IPR011993">
    <property type="entry name" value="PH-like_dom_sf"/>
</dbReference>
<dbReference type="EMBL" id="JARGDH010000001">
    <property type="protein sequence ID" value="KAL0278809.1"/>
    <property type="molecule type" value="Genomic_DNA"/>
</dbReference>
<reference evidence="14" key="1">
    <citation type="journal article" date="2024" name="Gigascience">
        <title>Chromosome-level genome of the poultry shaft louse Menopon gallinae provides insight into the host-switching and adaptive evolution of parasitic lice.</title>
        <authorList>
            <person name="Xu Y."/>
            <person name="Ma L."/>
            <person name="Liu S."/>
            <person name="Liang Y."/>
            <person name="Liu Q."/>
            <person name="He Z."/>
            <person name="Tian L."/>
            <person name="Duan Y."/>
            <person name="Cai W."/>
            <person name="Li H."/>
            <person name="Song F."/>
        </authorList>
    </citation>
    <scope>NUCLEOTIDE SEQUENCE</scope>
    <source>
        <strain evidence="14">Cailab_2023a</strain>
    </source>
</reference>
<dbReference type="PANTHER" id="PTHR13944">
    <property type="entry name" value="AGAP007712-PA"/>
    <property type="match status" value="1"/>
</dbReference>
<feature type="compositionally biased region" description="Low complexity" evidence="10">
    <location>
        <begin position="410"/>
        <end position="437"/>
    </location>
</feature>
<keyword evidence="6" id="KW-0863">Zinc-finger</keyword>
<dbReference type="Pfam" id="PF17838">
    <property type="entry name" value="PH_16"/>
    <property type="match status" value="1"/>
</dbReference>
<dbReference type="Gene3D" id="2.30.29.30">
    <property type="entry name" value="Pleckstrin-homology domain (PH domain)/Phosphotyrosine-binding domain (PTB)"/>
    <property type="match status" value="1"/>
</dbReference>